<dbReference type="GO" id="GO:0009966">
    <property type="term" value="P:regulation of signal transduction"/>
    <property type="evidence" value="ECO:0007669"/>
    <property type="project" value="UniProtKB-ARBA"/>
</dbReference>
<dbReference type="InterPro" id="IPR044611">
    <property type="entry name" value="E3A/B/C-like"/>
</dbReference>
<keyword evidence="6" id="KW-0770">Synapse</keyword>
<dbReference type="GO" id="GO:0000209">
    <property type="term" value="P:protein polyubiquitination"/>
    <property type="evidence" value="ECO:0007669"/>
    <property type="project" value="InterPro"/>
</dbReference>
<dbReference type="PROSITE" id="PS50096">
    <property type="entry name" value="IQ"/>
    <property type="match status" value="1"/>
</dbReference>
<evidence type="ECO:0000256" key="2">
    <source>
        <dbReference type="ARBA" id="ARBA00004906"/>
    </source>
</evidence>
<dbReference type="Gene3D" id="3.90.1750.10">
    <property type="entry name" value="Hect, E3 ligase catalytic domains"/>
    <property type="match status" value="1"/>
</dbReference>
<dbReference type="Gene3D" id="3.30.2410.10">
    <property type="entry name" value="Hect, E3 ligase catalytic domain"/>
    <property type="match status" value="1"/>
</dbReference>
<feature type="domain" description="HECT" evidence="10">
    <location>
        <begin position="569"/>
        <end position="935"/>
    </location>
</feature>
<gene>
    <name evidence="11" type="ORF">QR98_0041320</name>
</gene>
<dbReference type="Pfam" id="PF00612">
    <property type="entry name" value="IQ"/>
    <property type="match status" value="1"/>
</dbReference>
<evidence type="ECO:0000256" key="6">
    <source>
        <dbReference type="ARBA" id="ARBA00023018"/>
    </source>
</evidence>
<protein>
    <recommendedName>
        <fullName evidence="8">Ubiquitin-protein ligase E3B</fullName>
        <ecNumber evidence="3">2.3.2.26</ecNumber>
    </recommendedName>
    <alternativeName>
        <fullName evidence="9">HECT-type ubiquitin transferase E3B</fullName>
    </alternativeName>
</protein>
<dbReference type="Pfam" id="PF00632">
    <property type="entry name" value="HECT"/>
    <property type="match status" value="1"/>
</dbReference>
<dbReference type="Proteomes" id="UP000616769">
    <property type="component" value="Unassembled WGS sequence"/>
</dbReference>
<dbReference type="SUPFAM" id="SSF56204">
    <property type="entry name" value="Hect, E3 ligase catalytic domain"/>
    <property type="match status" value="1"/>
</dbReference>
<name>A0A132A3V2_SARSC</name>
<keyword evidence="4" id="KW-0808">Transferase</keyword>
<dbReference type="GO" id="GO:0014069">
    <property type="term" value="C:postsynaptic density"/>
    <property type="evidence" value="ECO:0007669"/>
    <property type="project" value="UniProtKB-SubCell"/>
</dbReference>
<keyword evidence="5" id="KW-0833">Ubl conjugation pathway</keyword>
<evidence type="ECO:0000313" key="11">
    <source>
        <dbReference type="EMBL" id="KPM05666.1"/>
    </source>
</evidence>
<dbReference type="SMART" id="SM00015">
    <property type="entry name" value="IQ"/>
    <property type="match status" value="1"/>
</dbReference>
<dbReference type="EC" id="2.3.2.26" evidence="3"/>
<dbReference type="EMBL" id="JXLN01010412">
    <property type="protein sequence ID" value="KPM05666.1"/>
    <property type="molecule type" value="Genomic_DNA"/>
</dbReference>
<dbReference type="FunFam" id="3.30.2160.10:FF:000002">
    <property type="entry name" value="Putative Ubiquitin-protein ligase E3C"/>
    <property type="match status" value="1"/>
</dbReference>
<organism evidence="11 12">
    <name type="scientific">Sarcoptes scabiei</name>
    <name type="common">Itch mite</name>
    <name type="synonym">Acarus scabiei</name>
    <dbReference type="NCBI Taxonomy" id="52283"/>
    <lineage>
        <taxon>Eukaryota</taxon>
        <taxon>Metazoa</taxon>
        <taxon>Ecdysozoa</taxon>
        <taxon>Arthropoda</taxon>
        <taxon>Chelicerata</taxon>
        <taxon>Arachnida</taxon>
        <taxon>Acari</taxon>
        <taxon>Acariformes</taxon>
        <taxon>Sarcoptiformes</taxon>
        <taxon>Astigmata</taxon>
        <taxon>Psoroptidia</taxon>
        <taxon>Sarcoptoidea</taxon>
        <taxon>Sarcoptidae</taxon>
        <taxon>Sarcoptinae</taxon>
        <taxon>Sarcoptes</taxon>
    </lineage>
</organism>
<dbReference type="PROSITE" id="PS50237">
    <property type="entry name" value="HECT"/>
    <property type="match status" value="1"/>
</dbReference>
<evidence type="ECO:0000256" key="9">
    <source>
        <dbReference type="ARBA" id="ARBA00077267"/>
    </source>
</evidence>
<reference evidence="11 12" key="1">
    <citation type="journal article" date="2015" name="Parasit. Vectors">
        <title>Draft genome of the scabies mite.</title>
        <authorList>
            <person name="Rider S.D.Jr."/>
            <person name="Morgan M.S."/>
            <person name="Arlian L.G."/>
        </authorList>
    </citation>
    <scope>NUCLEOTIDE SEQUENCE [LARGE SCALE GENOMIC DNA]</scope>
    <source>
        <strain evidence="11">Arlian Lab</strain>
    </source>
</reference>
<evidence type="ECO:0000256" key="4">
    <source>
        <dbReference type="ARBA" id="ARBA00022679"/>
    </source>
</evidence>
<evidence type="ECO:0000256" key="7">
    <source>
        <dbReference type="ARBA" id="ARBA00034105"/>
    </source>
</evidence>
<dbReference type="CDD" id="cd23767">
    <property type="entry name" value="IQCD"/>
    <property type="match status" value="1"/>
</dbReference>
<keyword evidence="11" id="KW-0436">Ligase</keyword>
<dbReference type="PANTHER" id="PTHR45700">
    <property type="entry name" value="UBIQUITIN-PROTEIN LIGASE E3C"/>
    <property type="match status" value="1"/>
</dbReference>
<dbReference type="SMART" id="SM00119">
    <property type="entry name" value="HECTc"/>
    <property type="match status" value="1"/>
</dbReference>
<evidence type="ECO:0000256" key="3">
    <source>
        <dbReference type="ARBA" id="ARBA00012485"/>
    </source>
</evidence>
<evidence type="ECO:0000259" key="10">
    <source>
        <dbReference type="PROSITE" id="PS50237"/>
    </source>
</evidence>
<dbReference type="GO" id="GO:0016874">
    <property type="term" value="F:ligase activity"/>
    <property type="evidence" value="ECO:0007669"/>
    <property type="project" value="UniProtKB-KW"/>
</dbReference>
<dbReference type="CDD" id="cd00078">
    <property type="entry name" value="HECTc"/>
    <property type="match status" value="1"/>
</dbReference>
<evidence type="ECO:0000256" key="1">
    <source>
        <dbReference type="ARBA" id="ARBA00000885"/>
    </source>
</evidence>
<dbReference type="AlphaFoldDB" id="A0A132A3V2"/>
<dbReference type="Gene3D" id="3.30.2160.10">
    <property type="entry name" value="Hect, E3 ligase catalytic domain"/>
    <property type="match status" value="1"/>
</dbReference>
<accession>A0A132A3V2</accession>
<evidence type="ECO:0000256" key="8">
    <source>
        <dbReference type="ARBA" id="ARBA00067505"/>
    </source>
</evidence>
<dbReference type="InterPro" id="IPR000048">
    <property type="entry name" value="IQ_motif_EF-hand-BS"/>
</dbReference>
<dbReference type="GO" id="GO:0006511">
    <property type="term" value="P:ubiquitin-dependent protein catabolic process"/>
    <property type="evidence" value="ECO:0007669"/>
    <property type="project" value="TreeGrafter"/>
</dbReference>
<dbReference type="InterPro" id="IPR000569">
    <property type="entry name" value="HECT_dom"/>
</dbReference>
<comment type="catalytic activity">
    <reaction evidence="1">
        <text>S-ubiquitinyl-[E2 ubiquitin-conjugating enzyme]-L-cysteine + [acceptor protein]-L-lysine = [E2 ubiquitin-conjugating enzyme]-L-cysteine + N(6)-ubiquitinyl-[acceptor protein]-L-lysine.</text>
        <dbReference type="EC" id="2.3.2.26"/>
    </reaction>
</comment>
<dbReference type="InterPro" id="IPR035983">
    <property type="entry name" value="Hect_E3_ubiquitin_ligase"/>
</dbReference>
<comment type="caution">
    <text evidence="11">The sequence shown here is derived from an EMBL/GenBank/DDBJ whole genome shotgun (WGS) entry which is preliminary data.</text>
</comment>
<evidence type="ECO:0000313" key="12">
    <source>
        <dbReference type="Proteomes" id="UP000616769"/>
    </source>
</evidence>
<comment type="pathway">
    <text evidence="2">Protein modification; protein ubiquitination.</text>
</comment>
<comment type="subcellular location">
    <subcellularLocation>
        <location evidence="7">Postsynaptic density</location>
    </subcellularLocation>
</comment>
<proteinExistence type="predicted"/>
<evidence type="ECO:0000256" key="5">
    <source>
        <dbReference type="ARBA" id="ARBA00022786"/>
    </source>
</evidence>
<dbReference type="FunFam" id="3.30.2410.10:FF:000012">
    <property type="entry name" value="Ubiquitin-protein ligase E3B"/>
    <property type="match status" value="1"/>
</dbReference>
<sequence length="935" mass="107822">MFETVNSKIANRDKFLEQTRQAREERERSRHLEIAATKIQAAFRSYRARKLFREELFNNLEQLSDQNKIDNEKSSIKSLDLFKIMRKLIFTINTLKNLREKSKKSSDDDEINLDDPGYKFFEKLCKQTFFTSLFSSDPHYSYVGVPILYPKKQTEWKNQVIQITKIACGYLKKLRPEQLNHQGSIAIFLNILVSFTSISSWLILRQNEYDQYRSMGDKVCREVINELISNDLYDCLNDLLLRGLTRTKPSLKKLPLTALITISIRPLQNSSYRDGYLKKFTSSIFSIPALIHHLNSIAPEAIQILYREPILRRLIEFLRQEDNAREIFSSLEGNYTLCLLANLIHFAFISHKSINPFMVDFVLVIKKTLESCQKYVISKQSSTTHWHPVLGWFSQNVDQRLHESMIHVKHQLQYLWNPQMIEIVFAPLVELAKIPIDMKSSGQSADFEYIANNPENQGPPSTSSIKGFFGRALERATSLTTRSNSLSVFSSYSWNPIYRLGTSETSLIALICSLELRVSAFMKDLEHGKKTAQAILQKIPHIIPHKERVGLFRKNRIVEDGYQQLNSVPSQALKGIIRVRFINEQGLDEAGIDQDGVFKEFLENTIKHVFDPGLNLFRVTSEQRLYPSPTSFIHENHLSLFEFVGKMLGKAVYEGIVVDVPFASFFLSQVLGQQQSALYSSIDELPSLDPELYKSLTYLKHYDDIDISQLDLTFSIDEDCMGEIVTHELLHGGKAIAVTKETRISYIHLMAHFRMHTQIHEQTGAFIRGFRSIINPDWLTMFSTPEFQRIISGDNTPIDLDDLRKNTKYFGGFHSNHRVICWLWDILQNDFSPDELRLFLKFVTSCSKPPLLGFAHLEPPFSIRCVEVSDDQDTGDTVGSVLRGFFTIRRKDPVNRLPTSSTCFNLLKLPNYQRKNTLKEKLRYAINSNTGFELS</sequence>
<dbReference type="VEuPathDB" id="VectorBase:SSCA003518"/>
<dbReference type="GO" id="GO:0061630">
    <property type="term" value="F:ubiquitin protein ligase activity"/>
    <property type="evidence" value="ECO:0007669"/>
    <property type="project" value="UniProtKB-EC"/>
</dbReference>
<dbReference type="PANTHER" id="PTHR45700:SF3">
    <property type="entry name" value="UBIQUITIN-PROTEIN LIGASE E3B"/>
    <property type="match status" value="1"/>
</dbReference>
<dbReference type="OrthoDB" id="8068875at2759"/>